<sequence length="186" mass="20910">MTAIFEFVHLDNTPAKSTTLRRNAIAASDELTREVRTVCDDMKASSPVQRFDFRRQQHEKRDPLPDHGARVIQRLFDNGAKVKEVVSLLVILAVDLVVLSTFAIIDLFLSEPYHSTHWPDIQKLAKDTTPANSEVLRAYVLEALRLITPATGFLRIPNTFLTTSDWRHTEGISKGDDLILDIATAS</sequence>
<protein>
    <submittedName>
        <fullName evidence="1">Uncharacterized protein</fullName>
    </submittedName>
</protein>
<evidence type="ECO:0000313" key="2">
    <source>
        <dbReference type="Proteomes" id="UP000293823"/>
    </source>
</evidence>
<reference evidence="2" key="1">
    <citation type="journal article" date="2019" name="bioRxiv">
        <title>Genomics, evolutionary history and diagnostics of the Alternaria alternata species group including apple and Asian pear pathotypes.</title>
        <authorList>
            <person name="Armitage A.D."/>
            <person name="Cockerton H.M."/>
            <person name="Sreenivasaprasad S."/>
            <person name="Woodhall J.W."/>
            <person name="Lane C.R."/>
            <person name="Harrison R.J."/>
            <person name="Clarkson J.P."/>
        </authorList>
    </citation>
    <scope>NUCLEOTIDE SEQUENCE [LARGE SCALE GENOMIC DNA]</scope>
    <source>
        <strain evidence="2">RGR 97.0016</strain>
    </source>
</reference>
<dbReference type="AlphaFoldDB" id="A0A4Q4RVT2"/>
<keyword evidence="2" id="KW-1185">Reference proteome</keyword>
<comment type="caution">
    <text evidence="1">The sequence shown here is derived from an EMBL/GenBank/DDBJ whole genome shotgun (WGS) entry which is preliminary data.</text>
</comment>
<proteinExistence type="predicted"/>
<dbReference type="EMBL" id="PEJP01000025">
    <property type="protein sequence ID" value="RYO61397.1"/>
    <property type="molecule type" value="Genomic_DNA"/>
</dbReference>
<organism evidence="1 2">
    <name type="scientific">Alternaria arborescens</name>
    <dbReference type="NCBI Taxonomy" id="156630"/>
    <lineage>
        <taxon>Eukaryota</taxon>
        <taxon>Fungi</taxon>
        <taxon>Dikarya</taxon>
        <taxon>Ascomycota</taxon>
        <taxon>Pezizomycotina</taxon>
        <taxon>Dothideomycetes</taxon>
        <taxon>Pleosporomycetidae</taxon>
        <taxon>Pleosporales</taxon>
        <taxon>Pleosporineae</taxon>
        <taxon>Pleosporaceae</taxon>
        <taxon>Alternaria</taxon>
        <taxon>Alternaria sect. Alternaria</taxon>
    </lineage>
</organism>
<gene>
    <name evidence="1" type="ORF">AA0113_g6801</name>
</gene>
<dbReference type="Proteomes" id="UP000293823">
    <property type="component" value="Unassembled WGS sequence"/>
</dbReference>
<name>A0A4Q4RVT2_9PLEO</name>
<evidence type="ECO:0000313" key="1">
    <source>
        <dbReference type="EMBL" id="RYO61397.1"/>
    </source>
</evidence>
<accession>A0A4Q4RVT2</accession>